<reference evidence="11 12" key="1">
    <citation type="journal article" date="2017" name="Proc. Natl. Acad. Sci. U.S.A.">
        <title>Small genome symbiont underlies cuticle hardness in beetles.</title>
        <authorList>
            <person name="Anbutsu H."/>
            <person name="Moriyama M."/>
            <person name="Nikoh N."/>
            <person name="Hosokawa T."/>
            <person name="Futahashi R."/>
            <person name="Tanahashi M."/>
            <person name="Meng X.Y."/>
            <person name="Kuriwada T."/>
            <person name="Mori N."/>
            <person name="Oshima K."/>
            <person name="Hattori M."/>
            <person name="Fujie M."/>
            <person name="Satoh N."/>
            <person name="Maeda T."/>
            <person name="Shigenobu S."/>
            <person name="Koga R."/>
            <person name="Fukatsu T."/>
        </authorList>
    </citation>
    <scope>NUCLEOTIDE SEQUENCE [LARGE SCALE GENOMIC DNA]</scope>
    <source>
        <strain evidence="11">NARRFE1</strain>
    </source>
</reference>
<dbReference type="RefSeq" id="WP_148708445.1">
    <property type="nucleotide sequence ID" value="NZ_AP018161.1"/>
</dbReference>
<keyword evidence="5 8" id="KW-0687">Ribonucleoprotein</keyword>
<dbReference type="Proteomes" id="UP000289537">
    <property type="component" value="Chromosome"/>
</dbReference>
<dbReference type="InterPro" id="IPR015946">
    <property type="entry name" value="KH_dom-like_a/b"/>
</dbReference>
<organism evidence="11 12">
    <name type="scientific">endosymbiont of Rhynchophorus ferrugineus</name>
    <dbReference type="NCBI Taxonomy" id="1972133"/>
    <lineage>
        <taxon>Bacteria</taxon>
        <taxon>Pseudomonadati</taxon>
        <taxon>Pseudomonadota</taxon>
        <taxon>Gammaproteobacteria</taxon>
        <taxon>Candidatus Nardonella</taxon>
    </lineage>
</organism>
<dbReference type="OrthoDB" id="9806396at2"/>
<dbReference type="GO" id="GO:0003729">
    <property type="term" value="F:mRNA binding"/>
    <property type="evidence" value="ECO:0007669"/>
    <property type="project" value="UniProtKB-UniRule"/>
</dbReference>
<dbReference type="Pfam" id="PF00189">
    <property type="entry name" value="Ribosomal_S3_C"/>
    <property type="match status" value="1"/>
</dbReference>
<dbReference type="GO" id="GO:0019843">
    <property type="term" value="F:rRNA binding"/>
    <property type="evidence" value="ECO:0007669"/>
    <property type="project" value="UniProtKB-UniRule"/>
</dbReference>
<evidence type="ECO:0000256" key="9">
    <source>
        <dbReference type="RuleBase" id="RU003624"/>
    </source>
</evidence>
<dbReference type="FunFam" id="3.30.300.20:FF:000001">
    <property type="entry name" value="30S ribosomal protein S3"/>
    <property type="match status" value="1"/>
</dbReference>
<dbReference type="KEGG" id="eor:NARRFE1_01620"/>
<protein>
    <recommendedName>
        <fullName evidence="7 8">Small ribosomal subunit protein uS3</fullName>
    </recommendedName>
</protein>
<dbReference type="Gene3D" id="3.30.300.20">
    <property type="match status" value="1"/>
</dbReference>
<dbReference type="GO" id="GO:0003735">
    <property type="term" value="F:structural constituent of ribosome"/>
    <property type="evidence" value="ECO:0007669"/>
    <property type="project" value="InterPro"/>
</dbReference>
<dbReference type="NCBIfam" id="TIGR01009">
    <property type="entry name" value="rpsC_bact"/>
    <property type="match status" value="1"/>
</dbReference>
<keyword evidence="2 8" id="KW-0699">rRNA-binding</keyword>
<dbReference type="InterPro" id="IPR057258">
    <property type="entry name" value="Ribosomal_uS3"/>
</dbReference>
<evidence type="ECO:0000259" key="10">
    <source>
        <dbReference type="PROSITE" id="PS50823"/>
    </source>
</evidence>
<evidence type="ECO:0000313" key="11">
    <source>
        <dbReference type="EMBL" id="BBA85097.1"/>
    </source>
</evidence>
<comment type="function">
    <text evidence="6 8">Binds the lower part of the 30S subunit head. Binds mRNA in the 70S ribosome, positioning it for translation.</text>
</comment>
<evidence type="ECO:0000256" key="5">
    <source>
        <dbReference type="ARBA" id="ARBA00023274"/>
    </source>
</evidence>
<dbReference type="InterPro" id="IPR036419">
    <property type="entry name" value="Ribosomal_S3_C_sf"/>
</dbReference>
<accession>A0A2Z5T3Y0</accession>
<evidence type="ECO:0000256" key="1">
    <source>
        <dbReference type="ARBA" id="ARBA00010761"/>
    </source>
</evidence>
<dbReference type="PROSITE" id="PS00548">
    <property type="entry name" value="RIBOSOMAL_S3"/>
    <property type="match status" value="1"/>
</dbReference>
<sequence length="209" mass="24338">MGQKVNPLGFRLGFIKKWNSLWFSNNKKKIIDNIEKDILLRSYLKNNLPNNYISNIIIEFLYMNIIINIVTSKPGIIIGKKGEDIDKLRIGIVKMLNNKYIKLNVIELKDYNLDSSIIANNISYQIERKISFRKIMKRYINNVMKYGALGVKIQVNGRLGGAEISRREWYKEGRIPLHTIRANIDFSQSIAKTNYGIIGIKVWIFKKNK</sequence>
<dbReference type="InterPro" id="IPR005704">
    <property type="entry name" value="Ribosomal_uS3_bac-typ"/>
</dbReference>
<comment type="similarity">
    <text evidence="1 8 9">Belongs to the universal ribosomal protein uS3 family.</text>
</comment>
<evidence type="ECO:0000256" key="4">
    <source>
        <dbReference type="ARBA" id="ARBA00022980"/>
    </source>
</evidence>
<dbReference type="PANTHER" id="PTHR11760:SF19">
    <property type="entry name" value="SMALL RIBOSOMAL SUBUNIT PROTEIN US3C"/>
    <property type="match status" value="1"/>
</dbReference>
<dbReference type="InterPro" id="IPR018280">
    <property type="entry name" value="Ribosomal_uS3_CS"/>
</dbReference>
<evidence type="ECO:0000256" key="2">
    <source>
        <dbReference type="ARBA" id="ARBA00022730"/>
    </source>
</evidence>
<evidence type="ECO:0000256" key="3">
    <source>
        <dbReference type="ARBA" id="ARBA00022884"/>
    </source>
</evidence>
<dbReference type="InterPro" id="IPR009019">
    <property type="entry name" value="KH_sf_prok-type"/>
</dbReference>
<feature type="domain" description="KH type-2" evidence="10">
    <location>
        <begin position="40"/>
        <end position="109"/>
    </location>
</feature>
<dbReference type="Gene3D" id="3.30.1140.32">
    <property type="entry name" value="Ribosomal protein S3, C-terminal domain"/>
    <property type="match status" value="1"/>
</dbReference>
<dbReference type="CDD" id="cd02412">
    <property type="entry name" value="KH-II_30S_S3"/>
    <property type="match status" value="1"/>
</dbReference>
<evidence type="ECO:0000256" key="6">
    <source>
        <dbReference type="ARBA" id="ARBA00024998"/>
    </source>
</evidence>
<evidence type="ECO:0000256" key="7">
    <source>
        <dbReference type="ARBA" id="ARBA00035257"/>
    </source>
</evidence>
<dbReference type="GO" id="GO:0006412">
    <property type="term" value="P:translation"/>
    <property type="evidence" value="ECO:0007669"/>
    <property type="project" value="UniProtKB-UniRule"/>
</dbReference>
<dbReference type="HAMAP" id="MF_01309_B">
    <property type="entry name" value="Ribosomal_uS3_B"/>
    <property type="match status" value="1"/>
</dbReference>
<evidence type="ECO:0000256" key="8">
    <source>
        <dbReference type="HAMAP-Rule" id="MF_01309"/>
    </source>
</evidence>
<dbReference type="AlphaFoldDB" id="A0A2Z5T3Y0"/>
<dbReference type="SUPFAM" id="SSF54821">
    <property type="entry name" value="Ribosomal protein S3 C-terminal domain"/>
    <property type="match status" value="1"/>
</dbReference>
<dbReference type="InterPro" id="IPR001351">
    <property type="entry name" value="Ribosomal_uS3_C"/>
</dbReference>
<dbReference type="SUPFAM" id="SSF54814">
    <property type="entry name" value="Prokaryotic type KH domain (KH-domain type II)"/>
    <property type="match status" value="1"/>
</dbReference>
<proteinExistence type="inferred from homology"/>
<dbReference type="InterPro" id="IPR004044">
    <property type="entry name" value="KH_dom_type_2"/>
</dbReference>
<name>A0A2Z5T3Y0_9GAMM</name>
<dbReference type="PANTHER" id="PTHR11760">
    <property type="entry name" value="30S/40S RIBOSOMAL PROTEIN S3"/>
    <property type="match status" value="1"/>
</dbReference>
<dbReference type="Pfam" id="PF07650">
    <property type="entry name" value="KH_2"/>
    <property type="match status" value="1"/>
</dbReference>
<dbReference type="PROSITE" id="PS50823">
    <property type="entry name" value="KH_TYPE_2"/>
    <property type="match status" value="1"/>
</dbReference>
<keyword evidence="3 8" id="KW-0694">RNA-binding</keyword>
<keyword evidence="12" id="KW-1185">Reference proteome</keyword>
<comment type="subunit">
    <text evidence="8">Part of the 30S ribosomal subunit. Forms a tight complex with proteins S10 and S14.</text>
</comment>
<dbReference type="EMBL" id="AP018161">
    <property type="protein sequence ID" value="BBA85097.1"/>
    <property type="molecule type" value="Genomic_DNA"/>
</dbReference>
<evidence type="ECO:0000313" key="12">
    <source>
        <dbReference type="Proteomes" id="UP000289537"/>
    </source>
</evidence>
<keyword evidence="4 8" id="KW-0689">Ribosomal protein</keyword>
<gene>
    <name evidence="8 11" type="primary">rpsC</name>
    <name evidence="11" type="ORF">NARRFE1_01620</name>
</gene>
<dbReference type="GO" id="GO:0022627">
    <property type="term" value="C:cytosolic small ribosomal subunit"/>
    <property type="evidence" value="ECO:0007669"/>
    <property type="project" value="TreeGrafter"/>
</dbReference>